<feature type="coiled-coil region" evidence="4">
    <location>
        <begin position="666"/>
        <end position="693"/>
    </location>
</feature>
<keyword evidence="2" id="KW-0539">Nucleus</keyword>
<proteinExistence type="predicted"/>
<evidence type="ECO:0000256" key="4">
    <source>
        <dbReference type="SAM" id="Coils"/>
    </source>
</evidence>
<evidence type="ECO:0000256" key="2">
    <source>
        <dbReference type="ARBA" id="ARBA00023242"/>
    </source>
</evidence>
<dbReference type="Pfam" id="PF04821">
    <property type="entry name" value="TIMELESS"/>
    <property type="match status" value="1"/>
</dbReference>
<dbReference type="OrthoDB" id="310853at2759"/>
<keyword evidence="3" id="KW-0131">Cell cycle</keyword>
<dbReference type="PANTHER" id="PTHR22940">
    <property type="entry name" value="TIMEOUT/TIMELESS-2"/>
    <property type="match status" value="1"/>
</dbReference>
<dbReference type="PANTHER" id="PTHR22940:SF4">
    <property type="entry name" value="PROTEIN TIMELESS HOMOLOG"/>
    <property type="match status" value="1"/>
</dbReference>
<sequence length="859" mass="99996">MDQQIEKEVQSLINTLGFLENGVYYQEPDCFQNVRDLIRHLRRDDRYFSIRRLCNSHNIVKSDLVPIMKSEGTSDELFDASLRLAVNLCQPTLTVFENKIPDDASEWKIYYEIENYLNRTLVAFTDPEIFVQFARKMNKYFDKDWEERQEKERLLVERILVLLRCVFSIGVEGIATSDPSSSDNSIKSRIIAGFFTSGIEKIFSKLAGDSLENEFSPYILAILALIFKNLDPKSIAYEGEADLQQKSKEEFEKEQSNAIQAIKLEEEKQRKANRRSFLSGSVVVKGMNALNTKRDFVMTSSLLTQNNLPPIAVLSRRKKPYVPPKNRRIDDSYTSENFTQGLQELSPSLMISIKKFCLNLLLEGKYNRLIRANRDLAFSRRKTSLKATDFHYFTFATFMLAFSRFSRISCQLFNSTFSIEFFHQITSFLTESFEIMKTDRDNIRKYALSSQYAVSVYREIVAMLSSYNPILPEEKELCSNFCQQLFQIEEYRELAAGILGHLSPGGATRKMLEDLIIANHYFLHLLEKNIREGTLIRIQKRKRQRKQRKELKKKDKDEKKSIEKAVKMKGIANMWMEIAEELSDTLIGEINPNLDVSPINMLLKVDDEQFKEFALLQIQVALRTGRIQDAVGMFRNSRILWPETGTFGNDFDSIEEEMLLLHLIFHEDMQGKAEIYEEEIKKAYGREDEEENLLEEEKGINEFDMSLSDEESEETRKVLEETELDFPQFVLSMAKPTVINWYIFSLKKFGTNPKEVNMAILKFFHRIAFDLKSPAYLYSATLFNILKEIDINVKNSTEKENRSQHPHFKVWEFGYYLLKNFFAQSEKIEGGIGILACELLFPKNAKEAYEIECGYKENL</sequence>
<dbReference type="GO" id="GO:0043111">
    <property type="term" value="P:replication fork arrest"/>
    <property type="evidence" value="ECO:0007669"/>
    <property type="project" value="TreeGrafter"/>
</dbReference>
<comment type="subcellular location">
    <subcellularLocation>
        <location evidence="1">Nucleus</location>
    </subcellularLocation>
</comment>
<dbReference type="InterPro" id="IPR044998">
    <property type="entry name" value="Timeless"/>
</dbReference>
<evidence type="ECO:0000256" key="1">
    <source>
        <dbReference type="ARBA" id="ARBA00004123"/>
    </source>
</evidence>
<dbReference type="EMBL" id="CAJEWN010000101">
    <property type="protein sequence ID" value="CAD2163993.1"/>
    <property type="molecule type" value="Genomic_DNA"/>
</dbReference>
<dbReference type="GO" id="GO:0000076">
    <property type="term" value="P:DNA replication checkpoint signaling"/>
    <property type="evidence" value="ECO:0007669"/>
    <property type="project" value="TreeGrafter"/>
</dbReference>
<feature type="domain" description="Timeless N-terminal" evidence="5">
    <location>
        <begin position="24"/>
        <end position="275"/>
    </location>
</feature>
<dbReference type="AlphaFoldDB" id="A0A6V7URB6"/>
<dbReference type="GO" id="GO:0031298">
    <property type="term" value="C:replication fork protection complex"/>
    <property type="evidence" value="ECO:0007669"/>
    <property type="project" value="TreeGrafter"/>
</dbReference>
<reference evidence="6 7" key="1">
    <citation type="submission" date="2020-08" db="EMBL/GenBank/DDBJ databases">
        <authorList>
            <person name="Koutsovoulos G."/>
            <person name="Danchin GJ E."/>
        </authorList>
    </citation>
    <scope>NUCLEOTIDE SEQUENCE [LARGE SCALE GENOMIC DNA]</scope>
</reference>
<keyword evidence="4" id="KW-0175">Coiled coil</keyword>
<evidence type="ECO:0000256" key="3">
    <source>
        <dbReference type="ARBA" id="ARBA00023306"/>
    </source>
</evidence>
<gene>
    <name evidence="6" type="ORF">MENT_LOCUS16322</name>
</gene>
<name>A0A6V7URB6_MELEN</name>
<organism evidence="6 7">
    <name type="scientific">Meloidogyne enterolobii</name>
    <name type="common">Root-knot nematode worm</name>
    <name type="synonym">Meloidogyne mayaguensis</name>
    <dbReference type="NCBI Taxonomy" id="390850"/>
    <lineage>
        <taxon>Eukaryota</taxon>
        <taxon>Metazoa</taxon>
        <taxon>Ecdysozoa</taxon>
        <taxon>Nematoda</taxon>
        <taxon>Chromadorea</taxon>
        <taxon>Rhabditida</taxon>
        <taxon>Tylenchina</taxon>
        <taxon>Tylenchomorpha</taxon>
        <taxon>Tylenchoidea</taxon>
        <taxon>Meloidogynidae</taxon>
        <taxon>Meloidogyninae</taxon>
        <taxon>Meloidogyne</taxon>
    </lineage>
</organism>
<dbReference type="Proteomes" id="UP000580250">
    <property type="component" value="Unassembled WGS sequence"/>
</dbReference>
<dbReference type="GO" id="GO:0003677">
    <property type="term" value="F:DNA binding"/>
    <property type="evidence" value="ECO:0007669"/>
    <property type="project" value="TreeGrafter"/>
</dbReference>
<evidence type="ECO:0000313" key="7">
    <source>
        <dbReference type="Proteomes" id="UP000580250"/>
    </source>
</evidence>
<dbReference type="PROSITE" id="PS50096">
    <property type="entry name" value="IQ"/>
    <property type="match status" value="1"/>
</dbReference>
<evidence type="ECO:0000259" key="5">
    <source>
        <dbReference type="Pfam" id="PF04821"/>
    </source>
</evidence>
<comment type="caution">
    <text evidence="6">The sequence shown here is derived from an EMBL/GenBank/DDBJ whole genome shotgun (WGS) entry which is preliminary data.</text>
</comment>
<evidence type="ECO:0000313" key="6">
    <source>
        <dbReference type="EMBL" id="CAD2163993.1"/>
    </source>
</evidence>
<dbReference type="InterPro" id="IPR006906">
    <property type="entry name" value="Timeless_N"/>
</dbReference>
<protein>
    <recommendedName>
        <fullName evidence="5">Timeless N-terminal domain-containing protein</fullName>
    </recommendedName>
</protein>
<dbReference type="GO" id="GO:0006281">
    <property type="term" value="P:DNA repair"/>
    <property type="evidence" value="ECO:0007669"/>
    <property type="project" value="TreeGrafter"/>
</dbReference>
<accession>A0A6V7URB6</accession>